<sequence length="305" mass="31443">MSALDGLRLPVVAAPLFLVSTPELVVACCKAGVVGSFPALNLRTTEDLDTWLTTITDQLEPDDAPFAVNLIVHSSNGRIRDDLAVLARHRVPIVITSLGAAAEVVDAVHGWGGIVLHDVTNERHARKAAAAGVDGLILVAAGAGGHAGDTNPFALVAAVRPWFDGLVLLAGALSTGADVAAARALGADAAYIGTRFVATVESGASEAYKGMVVEAEPHDIVYTPSVSTIPANFLRASLAAAGLDPDAPTGPVDLGHVTNPSEADAKAWRDIWSAGHGVAAIVDVPHVAELVERMASEYEQARGRV</sequence>
<gene>
    <name evidence="6" type="ORF">ET989_07245</name>
</gene>
<dbReference type="AlphaFoldDB" id="A0A4Q9KDW8"/>
<dbReference type="FunFam" id="3.20.20.70:FF:000210">
    <property type="entry name" value="2-nitropropane dioxygenase"/>
    <property type="match status" value="1"/>
</dbReference>
<evidence type="ECO:0000313" key="6">
    <source>
        <dbReference type="EMBL" id="TBT85077.1"/>
    </source>
</evidence>
<dbReference type="Gene3D" id="3.20.20.70">
    <property type="entry name" value="Aldolase class I"/>
    <property type="match status" value="1"/>
</dbReference>
<protein>
    <submittedName>
        <fullName evidence="6">Nitronate monooxygenase</fullName>
    </submittedName>
</protein>
<dbReference type="Pfam" id="PF03060">
    <property type="entry name" value="NMO"/>
    <property type="match status" value="1"/>
</dbReference>
<dbReference type="OrthoDB" id="9778912at2"/>
<keyword evidence="3" id="KW-0288">FMN</keyword>
<dbReference type="CDD" id="cd04730">
    <property type="entry name" value="NPD_like"/>
    <property type="match status" value="1"/>
</dbReference>
<keyword evidence="5 6" id="KW-0503">Monooxygenase</keyword>
<dbReference type="PANTHER" id="PTHR42747:SF4">
    <property type="entry name" value="BLR1330 PROTEIN"/>
    <property type="match status" value="1"/>
</dbReference>
<evidence type="ECO:0000256" key="3">
    <source>
        <dbReference type="ARBA" id="ARBA00022643"/>
    </source>
</evidence>
<evidence type="ECO:0000313" key="7">
    <source>
        <dbReference type="Proteomes" id="UP000292373"/>
    </source>
</evidence>
<accession>A0A4Q9KDW8</accession>
<keyword evidence="2" id="KW-0285">Flavoprotein</keyword>
<dbReference type="InterPro" id="IPR013785">
    <property type="entry name" value="Aldolase_TIM"/>
</dbReference>
<dbReference type="SUPFAM" id="SSF51412">
    <property type="entry name" value="Inosine monophosphate dehydrogenase (IMPDH)"/>
    <property type="match status" value="1"/>
</dbReference>
<evidence type="ECO:0000256" key="2">
    <source>
        <dbReference type="ARBA" id="ARBA00022630"/>
    </source>
</evidence>
<evidence type="ECO:0000256" key="4">
    <source>
        <dbReference type="ARBA" id="ARBA00023002"/>
    </source>
</evidence>
<keyword evidence="4" id="KW-0560">Oxidoreductase</keyword>
<keyword evidence="7" id="KW-1185">Reference proteome</keyword>
<dbReference type="InterPro" id="IPR004136">
    <property type="entry name" value="NMO"/>
</dbReference>
<organism evidence="6 7">
    <name type="scientific">Propioniciclava sinopodophylli</name>
    <dbReference type="NCBI Taxonomy" id="1837344"/>
    <lineage>
        <taxon>Bacteria</taxon>
        <taxon>Bacillati</taxon>
        <taxon>Actinomycetota</taxon>
        <taxon>Actinomycetes</taxon>
        <taxon>Propionibacteriales</taxon>
        <taxon>Propionibacteriaceae</taxon>
        <taxon>Propioniciclava</taxon>
    </lineage>
</organism>
<comment type="caution">
    <text evidence="6">The sequence shown here is derived from an EMBL/GenBank/DDBJ whole genome shotgun (WGS) entry which is preliminary data.</text>
</comment>
<dbReference type="PANTHER" id="PTHR42747">
    <property type="entry name" value="NITRONATE MONOOXYGENASE-RELATED"/>
    <property type="match status" value="1"/>
</dbReference>
<reference evidence="6 7" key="1">
    <citation type="submission" date="2019-01" db="EMBL/GenBank/DDBJ databases">
        <title>Lactibacter flavus gen. nov., sp. nov., a novel bacterium of the family Propionibacteriaceae isolated from raw milk and dairy products.</title>
        <authorList>
            <person name="Huptas C."/>
            <person name="Wenning M."/>
            <person name="Breitenwieser F."/>
            <person name="Doll E."/>
            <person name="Von Neubeck M."/>
            <person name="Busse H.-J."/>
            <person name="Scherer S."/>
        </authorList>
    </citation>
    <scope>NUCLEOTIDE SEQUENCE [LARGE SCALE GENOMIC DNA]</scope>
    <source>
        <strain evidence="6 7">KCTC 33808</strain>
    </source>
</reference>
<dbReference type="EMBL" id="SDMQ01000006">
    <property type="protein sequence ID" value="TBT85077.1"/>
    <property type="molecule type" value="Genomic_DNA"/>
</dbReference>
<name>A0A4Q9KDW8_9ACTN</name>
<dbReference type="GO" id="GO:0018580">
    <property type="term" value="F:nitronate monooxygenase activity"/>
    <property type="evidence" value="ECO:0007669"/>
    <property type="project" value="InterPro"/>
</dbReference>
<evidence type="ECO:0000256" key="1">
    <source>
        <dbReference type="ARBA" id="ARBA00009881"/>
    </source>
</evidence>
<proteinExistence type="inferred from homology"/>
<dbReference type="Proteomes" id="UP000292373">
    <property type="component" value="Unassembled WGS sequence"/>
</dbReference>
<comment type="similarity">
    <text evidence="1">Belongs to the nitronate monooxygenase family. NMO class I subfamily.</text>
</comment>
<evidence type="ECO:0000256" key="5">
    <source>
        <dbReference type="ARBA" id="ARBA00023033"/>
    </source>
</evidence>